<evidence type="ECO:0000256" key="1">
    <source>
        <dbReference type="SAM" id="MobiDB-lite"/>
    </source>
</evidence>
<dbReference type="AlphaFoldDB" id="A0A9Q0FKV8"/>
<reference evidence="2" key="2">
    <citation type="journal article" date="2023" name="Plants (Basel)">
        <title>Annotation of the Turnera subulata (Passifloraceae) Draft Genome Reveals the S-Locus Evolved after the Divergence of Turneroideae from Passifloroideae in a Stepwise Manner.</title>
        <authorList>
            <person name="Henning P.M."/>
            <person name="Roalson E.H."/>
            <person name="Mir W."/>
            <person name="McCubbin A.G."/>
            <person name="Shore J.S."/>
        </authorList>
    </citation>
    <scope>NUCLEOTIDE SEQUENCE</scope>
    <source>
        <strain evidence="2">F60SS</strain>
    </source>
</reference>
<dbReference type="CDD" id="cd14726">
    <property type="entry name" value="TraB_PrgY-like"/>
    <property type="match status" value="1"/>
</dbReference>
<dbReference type="PANTHER" id="PTHR21530">
    <property type="entry name" value="PHEROMONE SHUTDOWN PROTEIN"/>
    <property type="match status" value="1"/>
</dbReference>
<evidence type="ECO:0000313" key="3">
    <source>
        <dbReference type="Proteomes" id="UP001141552"/>
    </source>
</evidence>
<name>A0A9Q0FKV8_9ROSI</name>
<dbReference type="Pfam" id="PF01963">
    <property type="entry name" value="TraB_PrgY_gumN"/>
    <property type="match status" value="1"/>
</dbReference>
<protein>
    <submittedName>
        <fullName evidence="2">Uncharacterized protein</fullName>
    </submittedName>
</protein>
<dbReference type="Proteomes" id="UP001141552">
    <property type="component" value="Unassembled WGS sequence"/>
</dbReference>
<accession>A0A9Q0FKV8</accession>
<dbReference type="PANTHER" id="PTHR21530:SF7">
    <property type="entry name" value="TRAB DOMAIN-CONTAINING PROTEIN"/>
    <property type="match status" value="1"/>
</dbReference>
<dbReference type="GO" id="GO:0005741">
    <property type="term" value="C:mitochondrial outer membrane"/>
    <property type="evidence" value="ECO:0007669"/>
    <property type="project" value="TreeGrafter"/>
</dbReference>
<dbReference type="InterPro" id="IPR002816">
    <property type="entry name" value="TraB/PrgY/GumN_fam"/>
</dbReference>
<comment type="caution">
    <text evidence="2">The sequence shown here is derived from an EMBL/GenBank/DDBJ whole genome shotgun (WGS) entry which is preliminary data.</text>
</comment>
<keyword evidence="3" id="KW-1185">Reference proteome</keyword>
<proteinExistence type="predicted"/>
<gene>
    <name evidence="2" type="ORF">Tsubulata_002630</name>
</gene>
<dbReference type="EMBL" id="JAKUCV010004971">
    <property type="protein sequence ID" value="KAJ4833367.1"/>
    <property type="molecule type" value="Genomic_DNA"/>
</dbReference>
<feature type="compositionally biased region" description="Basic and acidic residues" evidence="1">
    <location>
        <begin position="59"/>
        <end position="75"/>
    </location>
</feature>
<sequence>MRFVKNSLIRLARQQLNPPPAGVGALLGPTIPPLSSQNHHYPLPSSHPIHSRTFSHAINDPDPKPKPNPRPKELPEWVSPSVMVLSCDSSSAEDGTCHVYVVGSRHCSPKSCMEVEAVMGCVKPQAVFLDLCSDREELLTMEKSEFRVASEEPESMGASFPFSAETFMRVKNGWDDDFRNISIQVLGKEFPSLLETLVNERDQYMSSKLLEVASTSSSVVVVVGRAHLPGIKKHWKQPIEMEHLLEVPSSPWAKLKFFAFRPLVPFLWFCVLAQDNSQRIISGVD</sequence>
<dbReference type="InterPro" id="IPR046345">
    <property type="entry name" value="TraB_PrgY-like"/>
</dbReference>
<reference evidence="2" key="1">
    <citation type="submission" date="2022-02" db="EMBL/GenBank/DDBJ databases">
        <authorList>
            <person name="Henning P.M."/>
            <person name="McCubbin A.G."/>
            <person name="Shore J.S."/>
        </authorList>
    </citation>
    <scope>NUCLEOTIDE SEQUENCE</scope>
    <source>
        <strain evidence="2">F60SS</strain>
        <tissue evidence="2">Leaves</tissue>
    </source>
</reference>
<feature type="region of interest" description="Disordered" evidence="1">
    <location>
        <begin position="36"/>
        <end position="75"/>
    </location>
</feature>
<dbReference type="OrthoDB" id="48306at2759"/>
<organism evidence="2 3">
    <name type="scientific">Turnera subulata</name>
    <dbReference type="NCBI Taxonomy" id="218843"/>
    <lineage>
        <taxon>Eukaryota</taxon>
        <taxon>Viridiplantae</taxon>
        <taxon>Streptophyta</taxon>
        <taxon>Embryophyta</taxon>
        <taxon>Tracheophyta</taxon>
        <taxon>Spermatophyta</taxon>
        <taxon>Magnoliopsida</taxon>
        <taxon>eudicotyledons</taxon>
        <taxon>Gunneridae</taxon>
        <taxon>Pentapetalae</taxon>
        <taxon>rosids</taxon>
        <taxon>fabids</taxon>
        <taxon>Malpighiales</taxon>
        <taxon>Passifloraceae</taxon>
        <taxon>Turnera</taxon>
    </lineage>
</organism>
<evidence type="ECO:0000313" key="2">
    <source>
        <dbReference type="EMBL" id="KAJ4833367.1"/>
    </source>
</evidence>